<name>A0A6I4T5G6_9SPHN</name>
<dbReference type="Gene3D" id="3.30.2010.10">
    <property type="entry name" value="Metalloproteases ('zincins'), catalytic domain"/>
    <property type="match status" value="1"/>
</dbReference>
<evidence type="ECO:0000259" key="1">
    <source>
        <dbReference type="Pfam" id="PF01863"/>
    </source>
</evidence>
<dbReference type="Proteomes" id="UP000438476">
    <property type="component" value="Unassembled WGS sequence"/>
</dbReference>
<dbReference type="AlphaFoldDB" id="A0A6I4T5G6"/>
<dbReference type="InterPro" id="IPR002725">
    <property type="entry name" value="YgjP-like_metallopeptidase"/>
</dbReference>
<dbReference type="PANTHER" id="PTHR30399">
    <property type="entry name" value="UNCHARACTERIZED PROTEIN YGJP"/>
    <property type="match status" value="1"/>
</dbReference>
<proteinExistence type="predicted"/>
<dbReference type="OrthoDB" id="9795402at2"/>
<accession>A0A6I4T5G6</accession>
<protein>
    <submittedName>
        <fullName evidence="2">DUF45 domain-containing protein</fullName>
    </submittedName>
</protein>
<organism evidence="2 3">
    <name type="scientific">Altericroceibacterium endophyticum</name>
    <dbReference type="NCBI Taxonomy" id="1808508"/>
    <lineage>
        <taxon>Bacteria</taxon>
        <taxon>Pseudomonadati</taxon>
        <taxon>Pseudomonadota</taxon>
        <taxon>Alphaproteobacteria</taxon>
        <taxon>Sphingomonadales</taxon>
        <taxon>Erythrobacteraceae</taxon>
        <taxon>Altericroceibacterium</taxon>
    </lineage>
</organism>
<dbReference type="CDD" id="cd07344">
    <property type="entry name" value="M48_yhfN_like"/>
    <property type="match status" value="1"/>
</dbReference>
<dbReference type="EMBL" id="WTYT01000003">
    <property type="protein sequence ID" value="MXO65928.1"/>
    <property type="molecule type" value="Genomic_DNA"/>
</dbReference>
<evidence type="ECO:0000313" key="2">
    <source>
        <dbReference type="EMBL" id="MXO65928.1"/>
    </source>
</evidence>
<dbReference type="InterPro" id="IPR053136">
    <property type="entry name" value="UTP_pyrophosphatase-like"/>
</dbReference>
<sequence length="217" mass="24573">MIRRHPRAKQLTLRLAPDGTEIRLTIPRWGSTSDAVDFARSRAEWLERQLHRIPPASPPIPGGTLHFRGRPLRIDWAPDHPRIIALSDKALRLGGTREALTGRLQRWLEKQALTLLQQDLSDYCEAAGLDTPDLRLSKAQRRWGSCAADGTIRINWRLVQAPDHVRRSVVAHEVAHLVHFDHSADFHALLAEIYGNGLDVAEQWLKSSGRTLYTQFG</sequence>
<evidence type="ECO:0000313" key="3">
    <source>
        <dbReference type="Proteomes" id="UP000438476"/>
    </source>
</evidence>
<dbReference type="Pfam" id="PF01863">
    <property type="entry name" value="YgjP-like"/>
    <property type="match status" value="1"/>
</dbReference>
<comment type="caution">
    <text evidence="2">The sequence shown here is derived from an EMBL/GenBank/DDBJ whole genome shotgun (WGS) entry which is preliminary data.</text>
</comment>
<gene>
    <name evidence="2" type="ORF">GRI91_09195</name>
</gene>
<feature type="domain" description="YgjP-like metallopeptidase" evidence="1">
    <location>
        <begin position="11"/>
        <end position="207"/>
    </location>
</feature>
<keyword evidence="3" id="KW-1185">Reference proteome</keyword>
<dbReference type="PANTHER" id="PTHR30399:SF1">
    <property type="entry name" value="UTP PYROPHOSPHATASE"/>
    <property type="match status" value="1"/>
</dbReference>
<reference evidence="2 3" key="1">
    <citation type="submission" date="2019-12" db="EMBL/GenBank/DDBJ databases">
        <title>Genomic-based taxomic classification of the family Erythrobacteraceae.</title>
        <authorList>
            <person name="Xu L."/>
        </authorList>
    </citation>
    <scope>NUCLEOTIDE SEQUENCE [LARGE SCALE GENOMIC DNA]</scope>
    <source>
        <strain evidence="2 3">LMG 29518</strain>
    </source>
</reference>